<evidence type="ECO:0000313" key="1">
    <source>
        <dbReference type="EMBL" id="TFK68436.1"/>
    </source>
</evidence>
<evidence type="ECO:0000313" key="2">
    <source>
        <dbReference type="Proteomes" id="UP000308600"/>
    </source>
</evidence>
<organism evidence="1 2">
    <name type="scientific">Pluteus cervinus</name>
    <dbReference type="NCBI Taxonomy" id="181527"/>
    <lineage>
        <taxon>Eukaryota</taxon>
        <taxon>Fungi</taxon>
        <taxon>Dikarya</taxon>
        <taxon>Basidiomycota</taxon>
        <taxon>Agaricomycotina</taxon>
        <taxon>Agaricomycetes</taxon>
        <taxon>Agaricomycetidae</taxon>
        <taxon>Agaricales</taxon>
        <taxon>Pluteineae</taxon>
        <taxon>Pluteaceae</taxon>
        <taxon>Pluteus</taxon>
    </lineage>
</organism>
<name>A0ACD3ARU1_9AGAR</name>
<dbReference type="Proteomes" id="UP000308600">
    <property type="component" value="Unassembled WGS sequence"/>
</dbReference>
<proteinExistence type="predicted"/>
<gene>
    <name evidence="1" type="ORF">BDN72DRAFT_841827</name>
</gene>
<accession>A0ACD3ARU1</accession>
<reference evidence="1 2" key="1">
    <citation type="journal article" date="2019" name="Nat. Ecol. Evol.">
        <title>Megaphylogeny resolves global patterns of mushroom evolution.</title>
        <authorList>
            <person name="Varga T."/>
            <person name="Krizsan K."/>
            <person name="Foldi C."/>
            <person name="Dima B."/>
            <person name="Sanchez-Garcia M."/>
            <person name="Sanchez-Ramirez S."/>
            <person name="Szollosi G.J."/>
            <person name="Szarkandi J.G."/>
            <person name="Papp V."/>
            <person name="Albert L."/>
            <person name="Andreopoulos W."/>
            <person name="Angelini C."/>
            <person name="Antonin V."/>
            <person name="Barry K.W."/>
            <person name="Bougher N.L."/>
            <person name="Buchanan P."/>
            <person name="Buyck B."/>
            <person name="Bense V."/>
            <person name="Catcheside P."/>
            <person name="Chovatia M."/>
            <person name="Cooper J."/>
            <person name="Damon W."/>
            <person name="Desjardin D."/>
            <person name="Finy P."/>
            <person name="Geml J."/>
            <person name="Haridas S."/>
            <person name="Hughes K."/>
            <person name="Justo A."/>
            <person name="Karasinski D."/>
            <person name="Kautmanova I."/>
            <person name="Kiss B."/>
            <person name="Kocsube S."/>
            <person name="Kotiranta H."/>
            <person name="LaButti K.M."/>
            <person name="Lechner B.E."/>
            <person name="Liimatainen K."/>
            <person name="Lipzen A."/>
            <person name="Lukacs Z."/>
            <person name="Mihaltcheva S."/>
            <person name="Morgado L.N."/>
            <person name="Niskanen T."/>
            <person name="Noordeloos M.E."/>
            <person name="Ohm R.A."/>
            <person name="Ortiz-Santana B."/>
            <person name="Ovrebo C."/>
            <person name="Racz N."/>
            <person name="Riley R."/>
            <person name="Savchenko A."/>
            <person name="Shiryaev A."/>
            <person name="Soop K."/>
            <person name="Spirin V."/>
            <person name="Szebenyi C."/>
            <person name="Tomsovsky M."/>
            <person name="Tulloss R.E."/>
            <person name="Uehling J."/>
            <person name="Grigoriev I.V."/>
            <person name="Vagvolgyi C."/>
            <person name="Papp T."/>
            <person name="Martin F.M."/>
            <person name="Miettinen O."/>
            <person name="Hibbett D.S."/>
            <person name="Nagy L.G."/>
        </authorList>
    </citation>
    <scope>NUCLEOTIDE SEQUENCE [LARGE SCALE GENOMIC DNA]</scope>
    <source>
        <strain evidence="1 2">NL-1719</strain>
    </source>
</reference>
<protein>
    <submittedName>
        <fullName evidence="1">Uncharacterized protein</fullName>
    </submittedName>
</protein>
<keyword evidence="2" id="KW-1185">Reference proteome</keyword>
<dbReference type="EMBL" id="ML208352">
    <property type="protein sequence ID" value="TFK68436.1"/>
    <property type="molecule type" value="Genomic_DNA"/>
</dbReference>
<sequence>MFQELQARVSTILANIATAHANGIQTTLSQEELMALGLSIGGKAGENRALERYESWQNNTWQAESLLGYCSRYHEEVHMIPIDNDFAIIYWGGPGAAANQYWSFQVSRRRGDAAVFDEDLDTPVDVAKEGICILMQVSPKKFVELLQGTFHCFEGRRVIYKRFPPTNLLK</sequence>